<dbReference type="AlphaFoldDB" id="Q55E02"/>
<evidence type="ECO:0000313" key="3">
    <source>
        <dbReference type="Proteomes" id="UP000002195"/>
    </source>
</evidence>
<dbReference type="PANTHER" id="PTHR15934">
    <property type="entry name" value="RNA 2',3'-CYCLIC PHOSPHODIESTERASE"/>
    <property type="match status" value="1"/>
</dbReference>
<dbReference type="KEGG" id="ddi:DDB_G0269450"/>
<dbReference type="SUPFAM" id="SSF55144">
    <property type="entry name" value="LigT-like"/>
    <property type="match status" value="1"/>
</dbReference>
<reference evidence="2 3" key="1">
    <citation type="journal article" date="2005" name="Nature">
        <title>The genome of the social amoeba Dictyostelium discoideum.</title>
        <authorList>
            <consortium name="The Dictyostelium discoideum Sequencing Consortium"/>
            <person name="Eichinger L."/>
            <person name="Pachebat J.A."/>
            <person name="Glockner G."/>
            <person name="Rajandream M.A."/>
            <person name="Sucgang R."/>
            <person name="Berriman M."/>
            <person name="Song J."/>
            <person name="Olsen R."/>
            <person name="Szafranski K."/>
            <person name="Xu Q."/>
            <person name="Tunggal B."/>
            <person name="Kummerfeld S."/>
            <person name="Madera M."/>
            <person name="Konfortov B.A."/>
            <person name="Rivero F."/>
            <person name="Bankier A.T."/>
            <person name="Lehmann R."/>
            <person name="Hamlin N."/>
            <person name="Davies R."/>
            <person name="Gaudet P."/>
            <person name="Fey P."/>
            <person name="Pilcher K."/>
            <person name="Chen G."/>
            <person name="Saunders D."/>
            <person name="Sodergren E."/>
            <person name="Davis P."/>
            <person name="Kerhornou A."/>
            <person name="Nie X."/>
            <person name="Hall N."/>
            <person name="Anjard C."/>
            <person name="Hemphill L."/>
            <person name="Bason N."/>
            <person name="Farbrother P."/>
            <person name="Desany B."/>
            <person name="Just E."/>
            <person name="Morio T."/>
            <person name="Rost R."/>
            <person name="Churcher C."/>
            <person name="Cooper J."/>
            <person name="Haydock S."/>
            <person name="van Driessche N."/>
            <person name="Cronin A."/>
            <person name="Goodhead I."/>
            <person name="Muzny D."/>
            <person name="Mourier T."/>
            <person name="Pain A."/>
            <person name="Lu M."/>
            <person name="Harper D."/>
            <person name="Lindsay R."/>
            <person name="Hauser H."/>
            <person name="James K."/>
            <person name="Quiles M."/>
            <person name="Madan Babu M."/>
            <person name="Saito T."/>
            <person name="Buchrieser C."/>
            <person name="Wardroper A."/>
            <person name="Felder M."/>
            <person name="Thangavelu M."/>
            <person name="Johnson D."/>
            <person name="Knights A."/>
            <person name="Loulseged H."/>
            <person name="Mungall K."/>
            <person name="Oliver K."/>
            <person name="Price C."/>
            <person name="Quail M.A."/>
            <person name="Urushihara H."/>
            <person name="Hernandez J."/>
            <person name="Rabbinowitsch E."/>
            <person name="Steffen D."/>
            <person name="Sanders M."/>
            <person name="Ma J."/>
            <person name="Kohara Y."/>
            <person name="Sharp S."/>
            <person name="Simmonds M."/>
            <person name="Spiegler S."/>
            <person name="Tivey A."/>
            <person name="Sugano S."/>
            <person name="White B."/>
            <person name="Walker D."/>
            <person name="Woodward J."/>
            <person name="Winckler T."/>
            <person name="Tanaka Y."/>
            <person name="Shaulsky G."/>
            <person name="Schleicher M."/>
            <person name="Weinstock G."/>
            <person name="Rosenthal A."/>
            <person name="Cox E.C."/>
            <person name="Chisholm R.L."/>
            <person name="Gibbs R."/>
            <person name="Loomis W.F."/>
            <person name="Platzer M."/>
            <person name="Kay R.R."/>
            <person name="Williams J."/>
            <person name="Dear P.H."/>
            <person name="Noegel A.A."/>
            <person name="Barrell B."/>
            <person name="Kuspa A."/>
        </authorList>
    </citation>
    <scope>NUCLEOTIDE SEQUENCE [LARGE SCALE GENOMIC DNA]</scope>
    <source>
        <strain evidence="2 3">AX4</strain>
    </source>
</reference>
<dbReference type="GO" id="GO:0005829">
    <property type="term" value="C:cytosol"/>
    <property type="evidence" value="ECO:0000318"/>
    <property type="project" value="GO_Central"/>
</dbReference>
<dbReference type="Proteomes" id="UP000002195">
    <property type="component" value="Unassembled WGS sequence"/>
</dbReference>
<dbReference type="PANTHER" id="PTHR15934:SF2">
    <property type="entry name" value="A-KINASE ANCHOR PROTEIN 7-LIKE PHOSPHOESTERASE DOMAIN-CONTAINING PROTEIN"/>
    <property type="match status" value="1"/>
</dbReference>
<gene>
    <name evidence="2" type="ORF">DDB_G0269450</name>
</gene>
<dbReference type="EMBL" id="AAFI02000005">
    <property type="protein sequence ID" value="EAL72075.1"/>
    <property type="molecule type" value="Genomic_DNA"/>
</dbReference>
<dbReference type="GO" id="GO:0034237">
    <property type="term" value="F:protein kinase A regulatory subunit binding"/>
    <property type="evidence" value="ECO:0000318"/>
    <property type="project" value="GO_Central"/>
</dbReference>
<dbReference type="InterPro" id="IPR009097">
    <property type="entry name" value="Cyclic_Pdiesterase"/>
</dbReference>
<proteinExistence type="predicted"/>
<dbReference type="Gene3D" id="3.90.1140.10">
    <property type="entry name" value="Cyclic phosphodiesterase"/>
    <property type="match status" value="1"/>
</dbReference>
<name>Q55E02_DICDI</name>
<dbReference type="InParanoid" id="Q55E02"/>
<dbReference type="InterPro" id="IPR019510">
    <property type="entry name" value="AKAP7-like_phosphoesterase"/>
</dbReference>
<dbReference type="HOGENOM" id="CLU_1334025_0_0_1"/>
<dbReference type="VEuPathDB" id="AmoebaDB:DDB_G0269450"/>
<dbReference type="FunFam" id="3.90.1140.10:FF:000011">
    <property type="entry name" value="AKAP7 2'5' RNA ligase-like domain containing protein"/>
    <property type="match status" value="1"/>
</dbReference>
<dbReference type="InterPro" id="IPR052641">
    <property type="entry name" value="AKAP7_isoform_gamma"/>
</dbReference>
<dbReference type="FunCoup" id="Q55E02">
    <property type="interactions" value="42"/>
</dbReference>
<protein>
    <recommendedName>
        <fullName evidence="1">A-kinase anchor protein 7-like phosphoesterase domain-containing protein</fullName>
    </recommendedName>
</protein>
<dbReference type="SMR" id="Q55E02"/>
<dbReference type="PhylomeDB" id="Q55E02"/>
<feature type="domain" description="A-kinase anchor protein 7-like phosphoesterase" evidence="1">
    <location>
        <begin position="13"/>
        <end position="206"/>
    </location>
</feature>
<accession>Q55E02</accession>
<evidence type="ECO:0000313" key="2">
    <source>
        <dbReference type="EMBL" id="EAL72075.1"/>
    </source>
</evidence>
<dbReference type="OMA" id="FRKICTD"/>
<sequence length="206" mass="24156">MSNQLVKSNVGRMNYFFGLQITELLIYNQLKQIQNSMKKSCKYVEKDLIPSEKFHVTVFVMELTDEQLSIVKSTLMPQTKLLATEIFGENNKPSSSIKGIGSFKDRVIWAGVNENHDGYSKIVDYRNRLYKLFKDQNIKVEEDRDWHPHITIAKGKNIQRNYLQIKKHMDENIEFGFQNFSKLQLMKIGTTDPITKYYFVEDTIDL</sequence>
<dbReference type="PaxDb" id="44689-DDB0190273"/>
<keyword evidence="3" id="KW-1185">Reference proteome</keyword>
<comment type="caution">
    <text evidence="2">The sequence shown here is derived from an EMBL/GenBank/DDBJ whole genome shotgun (WGS) entry which is preliminary data.</text>
</comment>
<evidence type="ECO:0000259" key="1">
    <source>
        <dbReference type="Pfam" id="PF10469"/>
    </source>
</evidence>
<dbReference type="STRING" id="44689.Q55E02"/>
<dbReference type="RefSeq" id="XP_645979.1">
    <property type="nucleotide sequence ID" value="XM_640887.1"/>
</dbReference>
<organism evidence="2 3">
    <name type="scientific">Dictyostelium discoideum</name>
    <name type="common">Social amoeba</name>
    <dbReference type="NCBI Taxonomy" id="44689"/>
    <lineage>
        <taxon>Eukaryota</taxon>
        <taxon>Amoebozoa</taxon>
        <taxon>Evosea</taxon>
        <taxon>Eumycetozoa</taxon>
        <taxon>Dictyostelia</taxon>
        <taxon>Dictyosteliales</taxon>
        <taxon>Dictyosteliaceae</taxon>
        <taxon>Dictyostelium</taxon>
    </lineage>
</organism>
<dbReference type="eggNOG" id="ENOG502RICC">
    <property type="taxonomic scope" value="Eukaryota"/>
</dbReference>
<dbReference type="GeneID" id="8616923"/>
<dbReference type="Pfam" id="PF10469">
    <property type="entry name" value="AKAP7_NLS"/>
    <property type="match status" value="1"/>
</dbReference>
<dbReference type="dictyBase" id="DDB_G0269450"/>